<proteinExistence type="predicted"/>
<evidence type="ECO:0000313" key="3">
    <source>
        <dbReference type="Proteomes" id="UP001596150"/>
    </source>
</evidence>
<organism evidence="2 3">
    <name type="scientific">Kaistia terrae</name>
    <dbReference type="NCBI Taxonomy" id="537017"/>
    <lineage>
        <taxon>Bacteria</taxon>
        <taxon>Pseudomonadati</taxon>
        <taxon>Pseudomonadota</taxon>
        <taxon>Alphaproteobacteria</taxon>
        <taxon>Hyphomicrobiales</taxon>
        <taxon>Kaistiaceae</taxon>
        <taxon>Kaistia</taxon>
    </lineage>
</organism>
<evidence type="ECO:0000313" key="2">
    <source>
        <dbReference type="EMBL" id="MFC5518218.1"/>
    </source>
</evidence>
<dbReference type="Gene3D" id="3.90.550.10">
    <property type="entry name" value="Spore Coat Polysaccharide Biosynthesis Protein SpsA, Chain A"/>
    <property type="match status" value="1"/>
</dbReference>
<sequence length="275" mass="30676">MPAISAIIITYNSGAVVSRATQSLESVSEIVCVDNASADGGRSVLCDKRTRLIRNSQNVGYGTACNQAARNARGEFLLFLNPDVALKQGCLAALSRAIDRYPDCSVFIPRTIKPDGTTWYRDRSRIEEWRHRGRRFRNPVQGDCCTRFVDGGVFMIRRDLFLSLGGFDENIFLYHEDDDLSQRLAEAGQPMVVVADAEAVHDLGHSCPSTLRNAFIRQQAKKRSEIYLKRKYDIPYSRVRDGLVVSIRLLFYAATLQGQRAVSSAARLSAIAKAH</sequence>
<dbReference type="Proteomes" id="UP001596150">
    <property type="component" value="Unassembled WGS sequence"/>
</dbReference>
<dbReference type="PANTHER" id="PTHR43179:SF7">
    <property type="entry name" value="RHAMNOSYLTRANSFERASE WBBL"/>
    <property type="match status" value="1"/>
</dbReference>
<accession>A0ABW0Q0T2</accession>
<evidence type="ECO:0000259" key="1">
    <source>
        <dbReference type="Pfam" id="PF00535"/>
    </source>
</evidence>
<dbReference type="PANTHER" id="PTHR43179">
    <property type="entry name" value="RHAMNOSYLTRANSFERASE WBBL"/>
    <property type="match status" value="1"/>
</dbReference>
<keyword evidence="2" id="KW-0808">Transferase</keyword>
<protein>
    <submittedName>
        <fullName evidence="2">Glycosyltransferase family 2 protein</fullName>
        <ecNumber evidence="2">2.4.-.-</ecNumber>
    </submittedName>
</protein>
<dbReference type="GO" id="GO:0016757">
    <property type="term" value="F:glycosyltransferase activity"/>
    <property type="evidence" value="ECO:0007669"/>
    <property type="project" value="UniProtKB-KW"/>
</dbReference>
<dbReference type="Pfam" id="PF00535">
    <property type="entry name" value="Glycos_transf_2"/>
    <property type="match status" value="1"/>
</dbReference>
<dbReference type="EMBL" id="JBHSML010000013">
    <property type="protein sequence ID" value="MFC5518218.1"/>
    <property type="molecule type" value="Genomic_DNA"/>
</dbReference>
<reference evidence="3" key="1">
    <citation type="journal article" date="2019" name="Int. J. Syst. Evol. Microbiol.">
        <title>The Global Catalogue of Microorganisms (GCM) 10K type strain sequencing project: providing services to taxonomists for standard genome sequencing and annotation.</title>
        <authorList>
            <consortium name="The Broad Institute Genomics Platform"/>
            <consortium name="The Broad Institute Genome Sequencing Center for Infectious Disease"/>
            <person name="Wu L."/>
            <person name="Ma J."/>
        </authorList>
    </citation>
    <scope>NUCLEOTIDE SEQUENCE [LARGE SCALE GENOMIC DNA]</scope>
    <source>
        <strain evidence="3">KACC 12633</strain>
    </source>
</reference>
<feature type="domain" description="Glycosyltransferase 2-like" evidence="1">
    <location>
        <begin position="5"/>
        <end position="161"/>
    </location>
</feature>
<dbReference type="InterPro" id="IPR001173">
    <property type="entry name" value="Glyco_trans_2-like"/>
</dbReference>
<dbReference type="SUPFAM" id="SSF53448">
    <property type="entry name" value="Nucleotide-diphospho-sugar transferases"/>
    <property type="match status" value="1"/>
</dbReference>
<keyword evidence="3" id="KW-1185">Reference proteome</keyword>
<gene>
    <name evidence="2" type="ORF">ACFPP9_20730</name>
</gene>
<dbReference type="InterPro" id="IPR029044">
    <property type="entry name" value="Nucleotide-diphossugar_trans"/>
</dbReference>
<comment type="caution">
    <text evidence="2">The sequence shown here is derived from an EMBL/GenBank/DDBJ whole genome shotgun (WGS) entry which is preliminary data.</text>
</comment>
<dbReference type="RefSeq" id="WP_266343611.1">
    <property type="nucleotide sequence ID" value="NZ_JAPKNH010000003.1"/>
</dbReference>
<name>A0ABW0Q0T2_9HYPH</name>
<dbReference type="CDD" id="cd04186">
    <property type="entry name" value="GT_2_like_c"/>
    <property type="match status" value="1"/>
</dbReference>
<dbReference type="EC" id="2.4.-.-" evidence="2"/>
<keyword evidence="2" id="KW-0328">Glycosyltransferase</keyword>